<protein>
    <recommendedName>
        <fullName evidence="4">PrgI family protein</fullName>
    </recommendedName>
</protein>
<keyword evidence="1" id="KW-0812">Transmembrane</keyword>
<comment type="caution">
    <text evidence="2">The sequence shown here is derived from an EMBL/GenBank/DDBJ whole genome shotgun (WGS) entry which is preliminary data.</text>
</comment>
<evidence type="ECO:0000256" key="1">
    <source>
        <dbReference type="SAM" id="Phobius"/>
    </source>
</evidence>
<dbReference type="STRING" id="1618659.UV11_C0014G0003"/>
<gene>
    <name evidence="2" type="ORF">UV11_C0014G0003</name>
</gene>
<keyword evidence="1" id="KW-0472">Membrane</keyword>
<name>A0A0G1CDE4_9BACT</name>
<feature type="transmembrane region" description="Helical" evidence="1">
    <location>
        <begin position="47"/>
        <end position="64"/>
    </location>
</feature>
<evidence type="ECO:0008006" key="4">
    <source>
        <dbReference type="Google" id="ProtNLM"/>
    </source>
</evidence>
<evidence type="ECO:0000313" key="2">
    <source>
        <dbReference type="EMBL" id="KKS47643.1"/>
    </source>
</evidence>
<reference evidence="2" key="1">
    <citation type="journal article" date="2015" name="Nature">
        <title>rRNA introns, odd ribosomes, and small enigmatic genomes across a large radiation of phyla.</title>
        <authorList>
            <person name="Brown C.T."/>
            <person name="Hug L.A."/>
            <person name="Thomas B.C."/>
            <person name="Sharon I."/>
            <person name="Castelle C.J."/>
            <person name="Singh A."/>
            <person name="Wilkins M.J."/>
            <person name="Williams K.H."/>
            <person name="Banfield J.F."/>
        </authorList>
    </citation>
    <scope>NUCLEOTIDE SEQUENCE [LARGE SCALE GENOMIC DNA]</scope>
</reference>
<feature type="transmembrane region" description="Helical" evidence="1">
    <location>
        <begin position="24"/>
        <end position="41"/>
    </location>
</feature>
<keyword evidence="1" id="KW-1133">Transmembrane helix</keyword>
<dbReference type="InterPro" id="IPR024414">
    <property type="entry name" value="Uncharacterised_PrgI"/>
</dbReference>
<proteinExistence type="predicted"/>
<dbReference type="AlphaFoldDB" id="A0A0G1CDE4"/>
<dbReference type="EMBL" id="LCDF01000014">
    <property type="protein sequence ID" value="KKS47643.1"/>
    <property type="molecule type" value="Genomic_DNA"/>
</dbReference>
<dbReference type="Proteomes" id="UP000034036">
    <property type="component" value="Unassembled WGS sequence"/>
</dbReference>
<organism evidence="2 3">
    <name type="scientific">Candidatus Giovannonibacteria bacterium GW2011_GWF2_42_19</name>
    <dbReference type="NCBI Taxonomy" id="1618659"/>
    <lineage>
        <taxon>Bacteria</taxon>
        <taxon>Candidatus Giovannoniibacteriota</taxon>
    </lineage>
</organism>
<dbReference type="Pfam" id="PF12666">
    <property type="entry name" value="PrgI"/>
    <property type="match status" value="1"/>
</dbReference>
<accession>A0A0G1CDE4</accession>
<sequence>MQFQVPQFIEVEDKIFGPLTLKQFFYVLGGGATIFILYALVRPMFLMFLLAIPVAIFFGMLAFYKVNSQPFIKTVENFVSHYTRTRLFLWRKADGPEIKQITTAETAKKIGSPMPKLTESKLKELAWSLDIQKPPRRV</sequence>
<evidence type="ECO:0000313" key="3">
    <source>
        <dbReference type="Proteomes" id="UP000034036"/>
    </source>
</evidence>